<dbReference type="InterPro" id="IPR045275">
    <property type="entry name" value="MscS_archaea/bacteria_type"/>
</dbReference>
<keyword evidence="4 5" id="KW-0472">Membrane</keyword>
<evidence type="ECO:0000256" key="3">
    <source>
        <dbReference type="ARBA" id="ARBA00022989"/>
    </source>
</evidence>
<dbReference type="InterPro" id="IPR006685">
    <property type="entry name" value="MscS_channel_2nd"/>
</dbReference>
<evidence type="ECO:0000259" key="6">
    <source>
        <dbReference type="Pfam" id="PF00924"/>
    </source>
</evidence>
<evidence type="ECO:0000256" key="1">
    <source>
        <dbReference type="ARBA" id="ARBA00004370"/>
    </source>
</evidence>
<reference evidence="7 8" key="1">
    <citation type="submission" date="2016-02" db="EMBL/GenBank/DDBJ databases">
        <authorList>
            <person name="Wen L."/>
            <person name="He K."/>
            <person name="Yang H."/>
        </authorList>
    </citation>
    <scope>NUCLEOTIDE SEQUENCE [LARGE SCALE GENOMIC DNA]</scope>
    <source>
        <strain evidence="7 8">CV58</strain>
    </source>
</reference>
<keyword evidence="5" id="KW-0406">Ion transport</keyword>
<keyword evidence="8" id="KW-1185">Reference proteome</keyword>
<sequence>MDDDLLQLLNDWGQPLLHGVHVLLIVFLAWLAQRIVTRGISRMGQHYPGLPQEVLLPLRGLLRWLILGSALLLVLERLGVSAKVLWTAVTGFTAVAAVAFFAIWSVLSNLFCAVLIFALGPFRLGDVVEVIDSGEKPGVKGRVISINLFYTTLKDVTEMGAGALLQIPNSLFFQRSVRRWRAPDLRKQALPAKPVTTPPA</sequence>
<feature type="transmembrane region" description="Helical" evidence="5">
    <location>
        <begin position="12"/>
        <end position="33"/>
    </location>
</feature>
<keyword evidence="2 5" id="KW-0812">Transmembrane</keyword>
<feature type="domain" description="Mechanosensitive ion channel MscS" evidence="6">
    <location>
        <begin position="106"/>
        <end position="177"/>
    </location>
</feature>
<keyword evidence="5" id="KW-1003">Cell membrane</keyword>
<dbReference type="InterPro" id="IPR023408">
    <property type="entry name" value="MscS_beta-dom_sf"/>
</dbReference>
<dbReference type="PANTHER" id="PTHR30221:SF8">
    <property type="entry name" value="SMALL-CONDUCTANCE MECHANOSENSITIVE CHANNEL"/>
    <property type="match status" value="1"/>
</dbReference>
<dbReference type="Proteomes" id="UP000072660">
    <property type="component" value="Unassembled WGS sequence"/>
</dbReference>
<dbReference type="InterPro" id="IPR010920">
    <property type="entry name" value="LSM_dom_sf"/>
</dbReference>
<dbReference type="OrthoDB" id="8685113at2"/>
<organism evidence="7 8">
    <name type="scientific">Ventosimonas gracilis</name>
    <dbReference type="NCBI Taxonomy" id="1680762"/>
    <lineage>
        <taxon>Bacteria</taxon>
        <taxon>Pseudomonadati</taxon>
        <taxon>Pseudomonadota</taxon>
        <taxon>Gammaproteobacteria</taxon>
        <taxon>Pseudomonadales</taxon>
        <taxon>Ventosimonadaceae</taxon>
        <taxon>Ventosimonas</taxon>
    </lineage>
</organism>
<dbReference type="Pfam" id="PF00924">
    <property type="entry name" value="MS_channel_2nd"/>
    <property type="match status" value="1"/>
</dbReference>
<dbReference type="GO" id="GO:0005886">
    <property type="term" value="C:plasma membrane"/>
    <property type="evidence" value="ECO:0007669"/>
    <property type="project" value="UniProtKB-SubCell"/>
</dbReference>
<keyword evidence="5" id="KW-0997">Cell inner membrane</keyword>
<dbReference type="GO" id="GO:0008381">
    <property type="term" value="F:mechanosensitive monoatomic ion channel activity"/>
    <property type="evidence" value="ECO:0007669"/>
    <property type="project" value="InterPro"/>
</dbReference>
<proteinExistence type="inferred from homology"/>
<feature type="transmembrane region" description="Helical" evidence="5">
    <location>
        <begin position="95"/>
        <end position="119"/>
    </location>
</feature>
<dbReference type="AlphaFoldDB" id="A0A139SVS4"/>
<evidence type="ECO:0000256" key="4">
    <source>
        <dbReference type="ARBA" id="ARBA00023136"/>
    </source>
</evidence>
<name>A0A139SVS4_9GAMM</name>
<keyword evidence="3 5" id="KW-1133">Transmembrane helix</keyword>
<comment type="caution">
    <text evidence="7">The sequence shown here is derived from an EMBL/GenBank/DDBJ whole genome shotgun (WGS) entry which is preliminary data.</text>
</comment>
<evidence type="ECO:0000313" key="8">
    <source>
        <dbReference type="Proteomes" id="UP000072660"/>
    </source>
</evidence>
<evidence type="ECO:0000256" key="5">
    <source>
        <dbReference type="RuleBase" id="RU369025"/>
    </source>
</evidence>
<dbReference type="Gene3D" id="1.10.287.1260">
    <property type="match status" value="1"/>
</dbReference>
<comment type="subcellular location">
    <subcellularLocation>
        <location evidence="5">Cell inner membrane</location>
        <topology evidence="5">Multi-pass membrane protein</topology>
    </subcellularLocation>
    <subcellularLocation>
        <location evidence="1">Membrane</location>
    </subcellularLocation>
</comment>
<protein>
    <recommendedName>
        <fullName evidence="5">Small-conductance mechanosensitive channel</fullName>
    </recommendedName>
</protein>
<evidence type="ECO:0000256" key="2">
    <source>
        <dbReference type="ARBA" id="ARBA00022692"/>
    </source>
</evidence>
<dbReference type="PANTHER" id="PTHR30221">
    <property type="entry name" value="SMALL-CONDUCTANCE MECHANOSENSITIVE CHANNEL"/>
    <property type="match status" value="1"/>
</dbReference>
<feature type="transmembrane region" description="Helical" evidence="5">
    <location>
        <begin position="54"/>
        <end position="75"/>
    </location>
</feature>
<keyword evidence="5" id="KW-0407">Ion channel</keyword>
<accession>A0A139SVS4</accession>
<comment type="function">
    <text evidence="5">Mechanosensitive channel that participates in the regulation of osmotic pressure changes within the cell, opening in response to stretch forces in the membrane lipid bilayer, without the need for other proteins. Contributes to normal resistance to hypoosmotic shock. Forms an ion channel of 1.0 nanosiemens conductance with a slight preference for anions.</text>
</comment>
<gene>
    <name evidence="7" type="ORF">AXE65_12810</name>
</gene>
<dbReference type="EMBL" id="LSZO01000116">
    <property type="protein sequence ID" value="KXU38552.1"/>
    <property type="molecule type" value="Genomic_DNA"/>
</dbReference>
<comment type="similarity">
    <text evidence="5">Belongs to the MscS (TC 1.A.23) family.</text>
</comment>
<comment type="caution">
    <text evidence="5">Lacks conserved residue(s) required for the propagation of feature annotation.</text>
</comment>
<dbReference type="SUPFAM" id="SSF50182">
    <property type="entry name" value="Sm-like ribonucleoproteins"/>
    <property type="match status" value="1"/>
</dbReference>
<keyword evidence="5" id="KW-0813">Transport</keyword>
<dbReference type="Gene3D" id="2.30.30.60">
    <property type="match status" value="1"/>
</dbReference>
<comment type="subunit">
    <text evidence="5">Homoheptamer.</text>
</comment>
<evidence type="ECO:0000313" key="7">
    <source>
        <dbReference type="EMBL" id="KXU38552.1"/>
    </source>
</evidence>
<dbReference type="RefSeq" id="WP_068389132.1">
    <property type="nucleotide sequence ID" value="NZ_LSZO01000116.1"/>
</dbReference>